<dbReference type="OrthoDB" id="638588at2759"/>
<dbReference type="GO" id="GO:0005886">
    <property type="term" value="C:plasma membrane"/>
    <property type="evidence" value="ECO:0007669"/>
    <property type="project" value="UniProtKB-SubCell"/>
</dbReference>
<reference evidence="11" key="2">
    <citation type="submission" date="2018-10" db="UniProtKB">
        <authorList>
            <consortium name="EnsemblPlants"/>
        </authorList>
    </citation>
    <scope>IDENTIFICATION</scope>
</reference>
<comment type="similarity">
    <text evidence="2">Belongs to the SWEET sugar transporter family.</text>
</comment>
<keyword evidence="12" id="KW-1185">Reference proteome</keyword>
<dbReference type="Gramene" id="TraesROB_scaffold_042976_01G000200.1">
    <property type="protein sequence ID" value="TraesROB_scaffold_042976_01G000200.1"/>
    <property type="gene ID" value="TraesROB_scaffold_042976_01G000200"/>
</dbReference>
<evidence type="ECO:0008006" key="13">
    <source>
        <dbReference type="Google" id="ProtNLM"/>
    </source>
</evidence>
<dbReference type="GO" id="GO:0016020">
    <property type="term" value="C:membrane"/>
    <property type="evidence" value="ECO:0000318"/>
    <property type="project" value="GO_Central"/>
</dbReference>
<keyword evidence="3" id="KW-0813">Transport</keyword>
<evidence type="ECO:0000256" key="1">
    <source>
        <dbReference type="ARBA" id="ARBA00004651"/>
    </source>
</evidence>
<dbReference type="Gramene" id="TraesCS3D03G0540400.1">
    <property type="protein sequence ID" value="TraesCS3D03G0540400.1.CDS"/>
    <property type="gene ID" value="TraesCS3D03G0540400"/>
</dbReference>
<keyword evidence="9 10" id="KW-0472">Membrane</keyword>
<dbReference type="Gramene" id="TraesKAR3D01G0230900.1">
    <property type="protein sequence ID" value="cds.TraesKAR3D01G0230900.1"/>
    <property type="gene ID" value="TraesKAR3D01G0230900"/>
</dbReference>
<dbReference type="Gramene" id="TraesCS3D02G227000.1">
    <property type="protein sequence ID" value="TraesCS3D02G227000.1"/>
    <property type="gene ID" value="TraesCS3D02G227000"/>
</dbReference>
<keyword evidence="4" id="KW-1003">Cell membrane</keyword>
<evidence type="ECO:0000256" key="3">
    <source>
        <dbReference type="ARBA" id="ARBA00022448"/>
    </source>
</evidence>
<evidence type="ECO:0000256" key="5">
    <source>
        <dbReference type="ARBA" id="ARBA00022597"/>
    </source>
</evidence>
<dbReference type="GO" id="GO:0051119">
    <property type="term" value="F:sugar transmembrane transporter activity"/>
    <property type="evidence" value="ECO:0000318"/>
    <property type="project" value="GO_Central"/>
</dbReference>
<keyword evidence="7" id="KW-0677">Repeat</keyword>
<organism evidence="11">
    <name type="scientific">Triticum aestivum</name>
    <name type="common">Wheat</name>
    <dbReference type="NCBI Taxonomy" id="4565"/>
    <lineage>
        <taxon>Eukaryota</taxon>
        <taxon>Viridiplantae</taxon>
        <taxon>Streptophyta</taxon>
        <taxon>Embryophyta</taxon>
        <taxon>Tracheophyta</taxon>
        <taxon>Spermatophyta</taxon>
        <taxon>Magnoliopsida</taxon>
        <taxon>Liliopsida</taxon>
        <taxon>Poales</taxon>
        <taxon>Poaceae</taxon>
        <taxon>BOP clade</taxon>
        <taxon>Pooideae</taxon>
        <taxon>Triticodae</taxon>
        <taxon>Triticeae</taxon>
        <taxon>Triticinae</taxon>
        <taxon>Triticum</taxon>
    </lineage>
</organism>
<name>A0A3B6GWX8_WHEAT</name>
<evidence type="ECO:0000256" key="8">
    <source>
        <dbReference type="ARBA" id="ARBA00022989"/>
    </source>
</evidence>
<evidence type="ECO:0000256" key="2">
    <source>
        <dbReference type="ARBA" id="ARBA00007809"/>
    </source>
</evidence>
<evidence type="ECO:0000256" key="9">
    <source>
        <dbReference type="ARBA" id="ARBA00023136"/>
    </source>
</evidence>
<sequence length="203" mass="23252">MISPDVARDVVGNVISFGLFLSPVPTLWRIIKNKDVEEFKSDPYLATLLNCMLWVFYGILYVIFGSAMYASLLTIMISHIHLLQSPEIVHVSLYQSVLFVIFPCQLYEMITLKRKRDPICRFLLVGHVVQGKVIKNKSVEYMPFFLSLVSFLNGVCWTSYALIKFDLYVTIPNGLGALFSLVLYACYYRPTPKKEKSVKLKCD</sequence>
<dbReference type="AlphaFoldDB" id="A0A3B6GWX8"/>
<feature type="transmembrane region" description="Helical" evidence="10">
    <location>
        <begin position="141"/>
        <end position="163"/>
    </location>
</feature>
<feature type="transmembrane region" description="Helical" evidence="10">
    <location>
        <begin position="52"/>
        <end position="82"/>
    </location>
</feature>
<keyword evidence="8 10" id="KW-1133">Transmembrane helix</keyword>
<accession>A0A3B6GWX8</accession>
<dbReference type="Gramene" id="TraesCAD_scaffold_007675_01G000200.1">
    <property type="protein sequence ID" value="TraesCAD_scaffold_007675_01G000200.1"/>
    <property type="gene ID" value="TraesCAD_scaffold_007675_01G000200"/>
</dbReference>
<dbReference type="PANTHER" id="PTHR10791:SF242">
    <property type="entry name" value="BIDIRECTIONAL SUGAR TRANSPORTER SWEET"/>
    <property type="match status" value="1"/>
</dbReference>
<feature type="transmembrane region" description="Helical" evidence="10">
    <location>
        <begin position="169"/>
        <end position="187"/>
    </location>
</feature>
<dbReference type="InterPro" id="IPR004316">
    <property type="entry name" value="SWEET_rpt"/>
</dbReference>
<feature type="transmembrane region" description="Helical" evidence="10">
    <location>
        <begin position="12"/>
        <end position="31"/>
    </location>
</feature>
<keyword evidence="5" id="KW-0762">Sugar transport</keyword>
<dbReference type="OMA" id="IMISHIH"/>
<proteinExistence type="inferred from homology"/>
<dbReference type="SMR" id="A0A3B6GWX8"/>
<evidence type="ECO:0000256" key="6">
    <source>
        <dbReference type="ARBA" id="ARBA00022692"/>
    </source>
</evidence>
<reference evidence="11" key="1">
    <citation type="submission" date="2018-08" db="EMBL/GenBank/DDBJ databases">
        <authorList>
            <person name="Rossello M."/>
        </authorList>
    </citation>
    <scope>NUCLEOTIDE SEQUENCE [LARGE SCALE GENOMIC DNA]</scope>
    <source>
        <strain evidence="11">cv. Chinese Spring</strain>
    </source>
</reference>
<evidence type="ECO:0000313" key="11">
    <source>
        <dbReference type="EnsemblPlants" id="TraesCS3D02G227000.1"/>
    </source>
</evidence>
<dbReference type="Gramene" id="TraesCLE_scaffold_008263_01G000500.1">
    <property type="protein sequence ID" value="TraesCLE_scaffold_008263_01G000500.1"/>
    <property type="gene ID" value="TraesCLE_scaffold_008263_01G000500"/>
</dbReference>
<evidence type="ECO:0000256" key="7">
    <source>
        <dbReference type="ARBA" id="ARBA00022737"/>
    </source>
</evidence>
<protein>
    <recommendedName>
        <fullName evidence="13">Bidirectional sugar transporter SWEET</fullName>
    </recommendedName>
</protein>
<dbReference type="EnsemblPlants" id="TraesCS3D02G227000.1">
    <property type="protein sequence ID" value="TraesCS3D02G227000.1"/>
    <property type="gene ID" value="TraesCS3D02G227000"/>
</dbReference>
<evidence type="ECO:0000256" key="4">
    <source>
        <dbReference type="ARBA" id="ARBA00022475"/>
    </source>
</evidence>
<comment type="subcellular location">
    <subcellularLocation>
        <location evidence="1">Cell membrane</location>
        <topology evidence="1">Multi-pass membrane protein</topology>
    </subcellularLocation>
</comment>
<dbReference type="GO" id="GO:0008643">
    <property type="term" value="P:carbohydrate transport"/>
    <property type="evidence" value="ECO:0000318"/>
    <property type="project" value="GO_Central"/>
</dbReference>
<dbReference type="Gramene" id="TraesWEE_scaffold_044116_01G000400.1">
    <property type="protein sequence ID" value="TraesWEE_scaffold_044116_01G000400.1"/>
    <property type="gene ID" value="TraesWEE_scaffold_044116_01G000400"/>
</dbReference>
<evidence type="ECO:0000256" key="10">
    <source>
        <dbReference type="SAM" id="Phobius"/>
    </source>
</evidence>
<keyword evidence="6 10" id="KW-0812">Transmembrane</keyword>
<dbReference type="PANTHER" id="PTHR10791">
    <property type="entry name" value="RAG1-ACTIVATING PROTEIN 1"/>
    <property type="match status" value="1"/>
</dbReference>
<dbReference type="Proteomes" id="UP000019116">
    <property type="component" value="Chromosome 3D"/>
</dbReference>
<dbReference type="Pfam" id="PF03083">
    <property type="entry name" value="MtN3_slv"/>
    <property type="match status" value="2"/>
</dbReference>
<dbReference type="Gene3D" id="1.20.1280.290">
    <property type="match status" value="2"/>
</dbReference>
<feature type="transmembrane region" description="Helical" evidence="10">
    <location>
        <begin position="88"/>
        <end position="107"/>
    </location>
</feature>
<dbReference type="InterPro" id="IPR047664">
    <property type="entry name" value="SWEET"/>
</dbReference>
<evidence type="ECO:0000313" key="12">
    <source>
        <dbReference type="Proteomes" id="UP000019116"/>
    </source>
</evidence>